<dbReference type="Proteomes" id="UP000007879">
    <property type="component" value="Unassembled WGS sequence"/>
</dbReference>
<keyword evidence="8" id="KW-0131">Cell cycle</keyword>
<reference evidence="16" key="1">
    <citation type="journal article" date="2010" name="Nature">
        <title>The Amphimedon queenslandica genome and the evolution of animal complexity.</title>
        <authorList>
            <person name="Srivastava M."/>
            <person name="Simakov O."/>
            <person name="Chapman J."/>
            <person name="Fahey B."/>
            <person name="Gauthier M.E."/>
            <person name="Mitros T."/>
            <person name="Richards G.S."/>
            <person name="Conaco C."/>
            <person name="Dacre M."/>
            <person name="Hellsten U."/>
            <person name="Larroux C."/>
            <person name="Putnam N.H."/>
            <person name="Stanke M."/>
            <person name="Adamska M."/>
            <person name="Darling A."/>
            <person name="Degnan S.M."/>
            <person name="Oakley T.H."/>
            <person name="Plachetzki D.C."/>
            <person name="Zhai Y."/>
            <person name="Adamski M."/>
            <person name="Calcino A."/>
            <person name="Cummins S.F."/>
            <person name="Goodstein D.M."/>
            <person name="Harris C."/>
            <person name="Jackson D.J."/>
            <person name="Leys S.P."/>
            <person name="Shu S."/>
            <person name="Woodcroft B.J."/>
            <person name="Vervoort M."/>
            <person name="Kosik K.S."/>
            <person name="Manning G."/>
            <person name="Degnan B.M."/>
            <person name="Rokhsar D.S."/>
        </authorList>
    </citation>
    <scope>NUCLEOTIDE SEQUENCE [LARGE SCALE GENOMIC DNA]</scope>
</reference>
<dbReference type="EnsemblMetazoa" id="XM_020001269.1">
    <property type="protein sequence ID" value="XP_019856828.1"/>
    <property type="gene ID" value="LOC100633443"/>
</dbReference>
<dbReference type="GO" id="GO:0045930">
    <property type="term" value="P:negative regulation of mitotic cell cycle"/>
    <property type="evidence" value="ECO:0007669"/>
    <property type="project" value="UniProtKB-ARBA"/>
</dbReference>
<dbReference type="PROSITE" id="PS50290">
    <property type="entry name" value="PI3_4_KINASE_3"/>
    <property type="match status" value="1"/>
</dbReference>
<evidence type="ECO:0000256" key="8">
    <source>
        <dbReference type="ARBA" id="ARBA00023306"/>
    </source>
</evidence>
<dbReference type="PROSITE" id="PS51189">
    <property type="entry name" value="FAT"/>
    <property type="match status" value="1"/>
</dbReference>
<dbReference type="InterPro" id="IPR026683">
    <property type="entry name" value="TOR_cat"/>
</dbReference>
<evidence type="ECO:0000256" key="3">
    <source>
        <dbReference type="ARBA" id="ARBA00022679"/>
    </source>
</evidence>
<evidence type="ECO:0000256" key="10">
    <source>
        <dbReference type="ARBA" id="ARBA00048679"/>
    </source>
</evidence>
<keyword evidence="7" id="KW-0067">ATP-binding</keyword>
<dbReference type="GO" id="GO:0045787">
    <property type="term" value="P:positive regulation of cell cycle"/>
    <property type="evidence" value="ECO:0007669"/>
    <property type="project" value="UniProtKB-ARBA"/>
</dbReference>
<dbReference type="GO" id="GO:0016242">
    <property type="term" value="P:negative regulation of macroautophagy"/>
    <property type="evidence" value="ECO:0007669"/>
    <property type="project" value="TreeGrafter"/>
</dbReference>
<dbReference type="FunFam" id="1.10.1070.11:FF:000007">
    <property type="entry name" value="Serine/threonine-protein kinase TOR"/>
    <property type="match status" value="1"/>
</dbReference>
<evidence type="ECO:0000256" key="5">
    <source>
        <dbReference type="ARBA" id="ARBA00022741"/>
    </source>
</evidence>
<dbReference type="InterPro" id="IPR003152">
    <property type="entry name" value="FATC_dom"/>
</dbReference>
<dbReference type="PANTHER" id="PTHR11139">
    <property type="entry name" value="ATAXIA TELANGIECTASIA MUTATED ATM -RELATED"/>
    <property type="match status" value="1"/>
</dbReference>
<dbReference type="SUPFAM" id="SSF47212">
    <property type="entry name" value="FKBP12-rapamycin-binding domain of FKBP-rapamycin-associated protein (FRAP)"/>
    <property type="match status" value="1"/>
</dbReference>
<dbReference type="Pfam" id="PF00454">
    <property type="entry name" value="PI3_PI4_kinase"/>
    <property type="match status" value="1"/>
</dbReference>
<sequence length="1458" mass="168049">TFWAPDSPIQITIVLLVEKIILAMGDELKIYLPPMVQPVLRLFMQDQSEQKLVTQKMLCALQYCGSSLDDYLHLLVPAIVKVFQNPTNPIEARTIALETIEKLSSSLDFSDYCSQIIHAVVDVLDTVPDLRGVAMDVLCSMMIQLGPRYKIFIQMVKKVLTKYRYSHAAYELLLCRLLKDEPLTPDDDVERHIKSRKQQSTDDEAAEIEAVSFKKFSLDVNSLTKAWSTAGRISKDDWIEWLRRLGVELLKESPSPSLRSCWALAQAYNPLARELFNAAFVSCWMELKSVHQEDLVVNLKQFLTRDSIPEITQTVLNLAEFMEHCEEATGRFPLSSELLGECAMNCRAYAKALHYKEEDFHRGVTPKLLESLIAINNKLQQPDAAVGVLMFAKERQQGDFKIQEEWYESLNDWEAALHLYQTKQYSRPDDIKIALGRMRCLHAMGEWNRLYDIASEMWPLGDDDTRQQMSVMATAAAWGLNQWESMEEYVRCIPKESFDGAFYQSLLNIHNHCFIDAQKSIDKARSSLDAELTALVGESYNRAYHLMVSVQLLSELEEIIQCLVRPEKKKQLQKTWWNRLLGCQRNMEDWQRILQVRSLVLTQQEELKSWIKFASICRKSGKLVLSERTLITLLSNDQSFNIDADPLSVKFPQVTLAYMKHKWHADQKQEAFRLLDQFVVRLQSDNIDPSASNETNQLLARCYLKLGDWKAELNPDSSSLTTSFSSILHYYELATKFDRQWYKAWHAWAFMNFQALLHQRQEQQKLQKTNVILSEDSTSSESTNKIGPVDMTASIQYSSSAVHGFFRSISLSSGNSLQDTLRLLTLWFDYGHISEVHEALEEGIKTVDIENWLQVIPQLIARIDSPRRLVSKLIHELLTDVGRHHPQALIYPLTVAAKSQSTVRRDAADMILSNMREHSSDLVQQAVMVSEELIRVAILWHEQWHETLEDASRMYFGEHNVQGMFKVLDPLHQKLDKGPETLKEISFNHAYGRDLAEASEWCKKFQTSSNVKDLTQAWELYYHVFRRISKQLPQLTTLELQYVSPKLLACKDLELAIPGSYEPHCPIIHIKSVSSSLNVITSKQRPRKLVMEGSDGRSYMFLLKGHEDLRQDERVMQLFGLVNTLLDNDPETFKRHLRIQRYSVIPLSPNSGLIGWVPHCDTIHALIRDYRDKKKIMLNIEHRLMLQTSSDYDHLMLMQKVEVFEQAINSTTGDDLAKVLWLKSPSSEVWFDRRTNYTRSLAVMSMVGYVLGLGDRHPSNLMLDRLTGRILHIDFGDCFEVAMTREKFPEKIPFRLTRMLTNAMEVTGIEGNFRRTCCSVMRVLRDNKDSVMAVLEAFVYDPLLNWRLMDDNGKAKSKPIPQQSDTTTITTSNATTNNSTGRLFPTPGVDVPESQQYHPEELNRKALAIIERVRQKLTGNDFRHEKMINVDRQVQLLIEQATSHENLCQCYIGWCPFW</sequence>
<dbReference type="SMART" id="SM01345">
    <property type="entry name" value="Rapamycin_bind"/>
    <property type="match status" value="1"/>
</dbReference>
<keyword evidence="4" id="KW-0677">Repeat</keyword>
<dbReference type="InterPro" id="IPR036940">
    <property type="entry name" value="PI3/4_kinase_cat_sf"/>
</dbReference>
<reference evidence="15" key="2">
    <citation type="submission" date="2024-06" db="UniProtKB">
        <authorList>
            <consortium name="EnsemblMetazoa"/>
        </authorList>
    </citation>
    <scope>IDENTIFICATION</scope>
</reference>
<dbReference type="SMART" id="SM00146">
    <property type="entry name" value="PI3Kc"/>
    <property type="match status" value="1"/>
</dbReference>
<evidence type="ECO:0000313" key="15">
    <source>
        <dbReference type="EnsemblMetazoa" id="XP_019856828.1"/>
    </source>
</evidence>
<evidence type="ECO:0000256" key="11">
    <source>
        <dbReference type="SAM" id="MobiDB-lite"/>
    </source>
</evidence>
<dbReference type="GO" id="GO:0031932">
    <property type="term" value="C:TORC2 complex"/>
    <property type="evidence" value="ECO:0007669"/>
    <property type="project" value="TreeGrafter"/>
</dbReference>
<dbReference type="GO" id="GO:0004674">
    <property type="term" value="F:protein serine/threonine kinase activity"/>
    <property type="evidence" value="ECO:0007669"/>
    <property type="project" value="UniProtKB-EC"/>
</dbReference>
<dbReference type="InterPro" id="IPR003151">
    <property type="entry name" value="PIK-rel_kinase_FAT"/>
</dbReference>
<dbReference type="InterPro" id="IPR011989">
    <property type="entry name" value="ARM-like"/>
</dbReference>
<dbReference type="EC" id="2.7.11.1" evidence="2"/>
<dbReference type="GO" id="GO:0010605">
    <property type="term" value="P:negative regulation of macromolecule metabolic process"/>
    <property type="evidence" value="ECO:0007669"/>
    <property type="project" value="UniProtKB-ARBA"/>
</dbReference>
<keyword evidence="6" id="KW-0418">Kinase</keyword>
<dbReference type="GO" id="GO:0045893">
    <property type="term" value="P:positive regulation of DNA-templated transcription"/>
    <property type="evidence" value="ECO:0007669"/>
    <property type="project" value="UniProtKB-ARBA"/>
</dbReference>
<dbReference type="InterPro" id="IPR016024">
    <property type="entry name" value="ARM-type_fold"/>
</dbReference>
<dbReference type="Gene3D" id="1.25.40.10">
    <property type="entry name" value="Tetratricopeptide repeat domain"/>
    <property type="match status" value="1"/>
</dbReference>
<evidence type="ECO:0000256" key="7">
    <source>
        <dbReference type="ARBA" id="ARBA00022840"/>
    </source>
</evidence>
<dbReference type="FunFam" id="1.20.120.150:FF:000001">
    <property type="entry name" value="Serine/threonine-protein kinase TOR"/>
    <property type="match status" value="1"/>
</dbReference>
<dbReference type="InterPro" id="IPR036738">
    <property type="entry name" value="FRB_sf"/>
</dbReference>
<dbReference type="PROSITE" id="PS00916">
    <property type="entry name" value="PI3_4_KINASE_2"/>
    <property type="match status" value="1"/>
</dbReference>
<dbReference type="PROSITE" id="PS00915">
    <property type="entry name" value="PI3_4_KINASE_1"/>
    <property type="match status" value="1"/>
</dbReference>
<dbReference type="Pfam" id="PF02259">
    <property type="entry name" value="FAT"/>
    <property type="match status" value="1"/>
</dbReference>
<evidence type="ECO:0000256" key="6">
    <source>
        <dbReference type="ARBA" id="ARBA00022777"/>
    </source>
</evidence>
<dbReference type="GO" id="GO:0038202">
    <property type="term" value="P:TORC1 signaling"/>
    <property type="evidence" value="ECO:0007669"/>
    <property type="project" value="TreeGrafter"/>
</dbReference>
<evidence type="ECO:0000256" key="4">
    <source>
        <dbReference type="ARBA" id="ARBA00022737"/>
    </source>
</evidence>
<dbReference type="InterPro" id="IPR057564">
    <property type="entry name" value="HEAT_ATR"/>
</dbReference>
<evidence type="ECO:0000259" key="13">
    <source>
        <dbReference type="PROSITE" id="PS51189"/>
    </source>
</evidence>
<keyword evidence="5" id="KW-0547">Nucleotide-binding</keyword>
<evidence type="ECO:0000256" key="2">
    <source>
        <dbReference type="ARBA" id="ARBA00012513"/>
    </source>
</evidence>
<accession>A0AAN0JJH9</accession>
<dbReference type="Pfam" id="PF23593">
    <property type="entry name" value="HEAT_ATR"/>
    <property type="match status" value="1"/>
</dbReference>
<feature type="domain" description="FAT" evidence="13">
    <location>
        <begin position="338"/>
        <end position="899"/>
    </location>
</feature>
<dbReference type="PROSITE" id="PS51190">
    <property type="entry name" value="FATC"/>
    <property type="match status" value="1"/>
</dbReference>
<dbReference type="GO" id="GO:2000243">
    <property type="term" value="P:positive regulation of reproductive process"/>
    <property type="evidence" value="ECO:0007669"/>
    <property type="project" value="UniProtKB-ARBA"/>
</dbReference>
<dbReference type="FunFam" id="3.30.1010.10:FF:000004">
    <property type="entry name" value="Serine/threonine-protein kinase TOR"/>
    <property type="match status" value="1"/>
</dbReference>
<dbReference type="Gene3D" id="1.20.120.150">
    <property type="entry name" value="FKBP12-rapamycin binding domain"/>
    <property type="match status" value="1"/>
</dbReference>
<dbReference type="InterPro" id="IPR009076">
    <property type="entry name" value="FRB_dom"/>
</dbReference>
<feature type="region of interest" description="Disordered" evidence="11">
    <location>
        <begin position="1355"/>
        <end position="1384"/>
    </location>
</feature>
<keyword evidence="16" id="KW-1185">Reference proteome</keyword>
<dbReference type="RefSeq" id="XP_019856828.1">
    <property type="nucleotide sequence ID" value="XM_020001269.1"/>
</dbReference>
<evidence type="ECO:0000256" key="9">
    <source>
        <dbReference type="ARBA" id="ARBA00047899"/>
    </source>
</evidence>
<feature type="compositionally biased region" description="Low complexity" evidence="11">
    <location>
        <begin position="1364"/>
        <end position="1380"/>
    </location>
</feature>
<feature type="domain" description="PI3K/PI4K catalytic" evidence="12">
    <location>
        <begin position="1073"/>
        <end position="1384"/>
    </location>
</feature>
<dbReference type="Pfam" id="PF02260">
    <property type="entry name" value="FATC"/>
    <property type="match status" value="1"/>
</dbReference>
<dbReference type="InterPro" id="IPR050517">
    <property type="entry name" value="DDR_Repair_Kinase"/>
</dbReference>
<evidence type="ECO:0000259" key="12">
    <source>
        <dbReference type="PROSITE" id="PS50290"/>
    </source>
</evidence>
<dbReference type="GeneID" id="100633443"/>
<dbReference type="GO" id="GO:0005634">
    <property type="term" value="C:nucleus"/>
    <property type="evidence" value="ECO:0007669"/>
    <property type="project" value="TreeGrafter"/>
</dbReference>
<dbReference type="GO" id="GO:0005737">
    <property type="term" value="C:cytoplasm"/>
    <property type="evidence" value="ECO:0007669"/>
    <property type="project" value="TreeGrafter"/>
</dbReference>
<evidence type="ECO:0000259" key="14">
    <source>
        <dbReference type="PROSITE" id="PS51190"/>
    </source>
</evidence>
<protein>
    <recommendedName>
        <fullName evidence="2">non-specific serine/threonine protein kinase</fullName>
        <ecNumber evidence="2">2.7.11.1</ecNumber>
    </recommendedName>
</protein>
<dbReference type="PANTHER" id="PTHR11139:SF9">
    <property type="entry name" value="SERINE_THREONINE-PROTEIN KINASE MTOR"/>
    <property type="match status" value="1"/>
</dbReference>
<comment type="similarity">
    <text evidence="1">Belongs to the PI3/PI4-kinase family.</text>
</comment>
<dbReference type="CDD" id="cd05169">
    <property type="entry name" value="PIKKc_TOR"/>
    <property type="match status" value="1"/>
</dbReference>
<comment type="catalytic activity">
    <reaction evidence="9">
        <text>L-threonyl-[protein] + ATP = O-phospho-L-threonyl-[protein] + ADP + H(+)</text>
        <dbReference type="Rhea" id="RHEA:46608"/>
        <dbReference type="Rhea" id="RHEA-COMP:11060"/>
        <dbReference type="Rhea" id="RHEA-COMP:11605"/>
        <dbReference type="ChEBI" id="CHEBI:15378"/>
        <dbReference type="ChEBI" id="CHEBI:30013"/>
        <dbReference type="ChEBI" id="CHEBI:30616"/>
        <dbReference type="ChEBI" id="CHEBI:61977"/>
        <dbReference type="ChEBI" id="CHEBI:456216"/>
        <dbReference type="EC" id="2.7.11.1"/>
    </reaction>
</comment>
<dbReference type="SMART" id="SM01343">
    <property type="entry name" value="FATC"/>
    <property type="match status" value="1"/>
</dbReference>
<evidence type="ECO:0000256" key="1">
    <source>
        <dbReference type="ARBA" id="ARBA00011031"/>
    </source>
</evidence>
<dbReference type="GO" id="GO:0031931">
    <property type="term" value="C:TORC1 complex"/>
    <property type="evidence" value="ECO:0007669"/>
    <property type="project" value="UniProtKB-ARBA"/>
</dbReference>
<comment type="catalytic activity">
    <reaction evidence="10">
        <text>L-seryl-[protein] + ATP = O-phospho-L-seryl-[protein] + ADP + H(+)</text>
        <dbReference type="Rhea" id="RHEA:17989"/>
        <dbReference type="Rhea" id="RHEA-COMP:9863"/>
        <dbReference type="Rhea" id="RHEA-COMP:11604"/>
        <dbReference type="ChEBI" id="CHEBI:15378"/>
        <dbReference type="ChEBI" id="CHEBI:29999"/>
        <dbReference type="ChEBI" id="CHEBI:30616"/>
        <dbReference type="ChEBI" id="CHEBI:83421"/>
        <dbReference type="ChEBI" id="CHEBI:456216"/>
        <dbReference type="EC" id="2.7.11.1"/>
    </reaction>
</comment>
<dbReference type="GO" id="GO:0005524">
    <property type="term" value="F:ATP binding"/>
    <property type="evidence" value="ECO:0007669"/>
    <property type="project" value="UniProtKB-KW"/>
</dbReference>
<dbReference type="InterPro" id="IPR000403">
    <property type="entry name" value="PI3/4_kinase_cat_dom"/>
</dbReference>
<evidence type="ECO:0000313" key="16">
    <source>
        <dbReference type="Proteomes" id="UP000007879"/>
    </source>
</evidence>
<proteinExistence type="inferred from homology"/>
<dbReference type="SUPFAM" id="SSF56112">
    <property type="entry name" value="Protein kinase-like (PK-like)"/>
    <property type="match status" value="1"/>
</dbReference>
<dbReference type="Gene3D" id="1.10.1070.11">
    <property type="entry name" value="Phosphatidylinositol 3-/4-kinase, catalytic domain"/>
    <property type="match status" value="1"/>
</dbReference>
<dbReference type="InterPro" id="IPR011990">
    <property type="entry name" value="TPR-like_helical_dom_sf"/>
</dbReference>
<organism evidence="15 16">
    <name type="scientific">Amphimedon queenslandica</name>
    <name type="common">Sponge</name>
    <dbReference type="NCBI Taxonomy" id="400682"/>
    <lineage>
        <taxon>Eukaryota</taxon>
        <taxon>Metazoa</taxon>
        <taxon>Porifera</taxon>
        <taxon>Demospongiae</taxon>
        <taxon>Heteroscleromorpha</taxon>
        <taxon>Haplosclerida</taxon>
        <taxon>Niphatidae</taxon>
        <taxon>Amphimedon</taxon>
    </lineage>
</organism>
<dbReference type="Pfam" id="PF08771">
    <property type="entry name" value="FRB_dom"/>
    <property type="match status" value="1"/>
</dbReference>
<dbReference type="InterPro" id="IPR011009">
    <property type="entry name" value="Kinase-like_dom_sf"/>
</dbReference>
<dbReference type="SUPFAM" id="SSF48371">
    <property type="entry name" value="ARM repeat"/>
    <property type="match status" value="1"/>
</dbReference>
<name>A0AAN0JJH9_AMPQE</name>
<dbReference type="GO" id="GO:0044877">
    <property type="term" value="F:protein-containing complex binding"/>
    <property type="evidence" value="ECO:0007669"/>
    <property type="project" value="InterPro"/>
</dbReference>
<dbReference type="Gene3D" id="1.25.10.10">
    <property type="entry name" value="Leucine-rich Repeat Variant"/>
    <property type="match status" value="1"/>
</dbReference>
<dbReference type="Gene3D" id="3.30.1010.10">
    <property type="entry name" value="Phosphatidylinositol 3-kinase Catalytic Subunit, Chain A, domain 4"/>
    <property type="match status" value="1"/>
</dbReference>
<feature type="domain" description="FATC" evidence="14">
    <location>
        <begin position="1426"/>
        <end position="1458"/>
    </location>
</feature>
<keyword evidence="3" id="KW-0808">Transferase</keyword>
<dbReference type="InterPro" id="IPR014009">
    <property type="entry name" value="PIK_FAT"/>
</dbReference>
<dbReference type="KEGG" id="aqu:100633443"/>
<dbReference type="InterPro" id="IPR018936">
    <property type="entry name" value="PI3/4_kinase_CS"/>
</dbReference>